<evidence type="ECO:0008006" key="3">
    <source>
        <dbReference type="Google" id="ProtNLM"/>
    </source>
</evidence>
<dbReference type="KEGG" id="eao:BD94_2919"/>
<organism evidence="1 2">
    <name type="scientific">Elizabethkingia anophelis NUHP1</name>
    <dbReference type="NCBI Taxonomy" id="1338011"/>
    <lineage>
        <taxon>Bacteria</taxon>
        <taxon>Pseudomonadati</taxon>
        <taxon>Bacteroidota</taxon>
        <taxon>Flavobacteriia</taxon>
        <taxon>Flavobacteriales</taxon>
        <taxon>Weeksellaceae</taxon>
        <taxon>Elizabethkingia</taxon>
    </lineage>
</organism>
<dbReference type="Proteomes" id="UP000028933">
    <property type="component" value="Chromosome"/>
</dbReference>
<evidence type="ECO:0000313" key="1">
    <source>
        <dbReference type="EMBL" id="AIL46694.1"/>
    </source>
</evidence>
<dbReference type="HOGENOM" id="CLU_1019046_0_0_10"/>
<evidence type="ECO:0000313" key="2">
    <source>
        <dbReference type="Proteomes" id="UP000028933"/>
    </source>
</evidence>
<dbReference type="RefSeq" id="WP_009089295.1">
    <property type="nucleotide sequence ID" value="NZ_CP007547.1"/>
</dbReference>
<reference evidence="1" key="2">
    <citation type="journal article" date="2015" name="Genome Biol. Evol.">
        <title>Complete Genome Sequence and Transcriptomic Analysis of the Novel Pathogen Elizabethkingia anophelis in Response to Oxidative Stress.</title>
        <authorList>
            <person name="Li Y."/>
            <person name="Liu Y."/>
            <person name="Chew S.C."/>
            <person name="Tay M."/>
            <person name="Salido M.M."/>
            <person name="Teo J."/>
            <person name="Lauro F.M."/>
            <person name="Givskov M."/>
            <person name="Yang L."/>
        </authorList>
    </citation>
    <scope>NUCLEOTIDE SEQUENCE</scope>
    <source>
        <strain evidence="1">NUHP1</strain>
    </source>
</reference>
<gene>
    <name evidence="1" type="ORF">BD94_2919</name>
</gene>
<reference evidence="1" key="1">
    <citation type="journal article" date="2013" name="Lancet">
        <title>First case of E anophelis outbreak in an intensive-care unit.</title>
        <authorList>
            <person name="Teo J."/>
            <person name="Tan S.Y."/>
            <person name="Tay M."/>
            <person name="Ding Y."/>
            <person name="Kjelleberg S."/>
            <person name="Givskov M."/>
            <person name="Lin R.T."/>
            <person name="Yang L."/>
        </authorList>
    </citation>
    <scope>NUCLEOTIDE SEQUENCE [LARGE SCALE GENOMIC DNA]</scope>
    <source>
        <strain evidence="1">NUHP1</strain>
    </source>
</reference>
<dbReference type="EMBL" id="CP007547">
    <property type="protein sequence ID" value="AIL46694.1"/>
    <property type="molecule type" value="Genomic_DNA"/>
</dbReference>
<protein>
    <recommendedName>
        <fullName evidence="3">Lipoprotein</fullName>
    </recommendedName>
</protein>
<name>A0A077EKF5_9FLAO</name>
<accession>A0A077EKF5</accession>
<dbReference type="AlphaFoldDB" id="A0A077EKF5"/>
<dbReference type="eggNOG" id="ENOG502ZDC4">
    <property type="taxonomic scope" value="Bacteria"/>
</dbReference>
<sequence>MKKVVFILSLIFFTACTTIQNQYKKSQLIILGTIHSGAENINTNSVYKILSDFKPDIILLEAESNIFEKENVLKSDFDGINSNEFQATLKYQKENPGVQIKPAELEGRNNYRKELGIYSEAGFVFNKIEELDKKGELKLSDQEKKHLLQFDSYWEAVDNIAKQDLKTVNSKQSDAIVDSLMQYQYIRTRAIVNNHNEFTKFRLLSSKSKTDTITYKEYFNNWAHFEGNLRNEGIAKNVIRYYKENPGKKIILLTGFKHRFFIKKYLENQNIKTIEFYQ</sequence>
<dbReference type="GeneID" id="56684082"/>
<dbReference type="PROSITE" id="PS51257">
    <property type="entry name" value="PROKAR_LIPOPROTEIN"/>
    <property type="match status" value="1"/>
</dbReference>
<proteinExistence type="predicted"/>